<sequence>MDSQGQTTSLQRLQNVEKRIVKVLELAGGVMDELASPVGPRKDLVQNHCLEFMQLIKRQCALTLILYGIVDFDESAMKTATLS</sequence>
<evidence type="ECO:0000256" key="1">
    <source>
        <dbReference type="ARBA" id="ARBA00004123"/>
    </source>
</evidence>
<dbReference type="GO" id="GO:0006357">
    <property type="term" value="P:regulation of transcription by RNA polymerase II"/>
    <property type="evidence" value="ECO:0007669"/>
    <property type="project" value="InterPro"/>
</dbReference>
<organism evidence="5 6">
    <name type="scientific">Trifolium medium</name>
    <dbReference type="NCBI Taxonomy" id="97028"/>
    <lineage>
        <taxon>Eukaryota</taxon>
        <taxon>Viridiplantae</taxon>
        <taxon>Streptophyta</taxon>
        <taxon>Embryophyta</taxon>
        <taxon>Tracheophyta</taxon>
        <taxon>Spermatophyta</taxon>
        <taxon>Magnoliopsida</taxon>
        <taxon>eudicotyledons</taxon>
        <taxon>Gunneridae</taxon>
        <taxon>Pentapetalae</taxon>
        <taxon>rosids</taxon>
        <taxon>fabids</taxon>
        <taxon>Fabales</taxon>
        <taxon>Fabaceae</taxon>
        <taxon>Papilionoideae</taxon>
        <taxon>50 kb inversion clade</taxon>
        <taxon>NPAAA clade</taxon>
        <taxon>Hologalegina</taxon>
        <taxon>IRL clade</taxon>
        <taxon>Trifolieae</taxon>
        <taxon>Trifolium</taxon>
    </lineage>
</organism>
<comment type="function">
    <text evidence="4">Component of the Mediator complex, a coactivator involved in the regulated transcription of nearly all RNA polymerase II-dependent genes. Mediator functions as a bridge to convey information from gene-specific regulatory proteins to the basal RNA polymerase II transcription machinery. Mediator is recruited to promoters by direct interactions with regulatory proteins and serves as a scaffold for the assembly of a functional pre-initiation complex with RNA polymerase II and the general transcription factors.</text>
</comment>
<dbReference type="GO" id="GO:0016592">
    <property type="term" value="C:mediator complex"/>
    <property type="evidence" value="ECO:0007669"/>
    <property type="project" value="InterPro"/>
</dbReference>
<proteinExistence type="inferred from homology"/>
<evidence type="ECO:0000256" key="2">
    <source>
        <dbReference type="ARBA" id="ARBA00008186"/>
    </source>
</evidence>
<dbReference type="InterPro" id="IPR019404">
    <property type="entry name" value="Mediator_Med11"/>
</dbReference>
<keyword evidence="4" id="KW-0010">Activator</keyword>
<keyword evidence="3 4" id="KW-0539">Nucleus</keyword>
<keyword evidence="6" id="KW-1185">Reference proteome</keyword>
<evidence type="ECO:0000256" key="3">
    <source>
        <dbReference type="ARBA" id="ARBA00023242"/>
    </source>
</evidence>
<reference evidence="5 6" key="1">
    <citation type="journal article" date="2018" name="Front. Plant Sci.">
        <title>Red Clover (Trifolium pratense) and Zigzag Clover (T. medium) - A Picture of Genomic Similarities and Differences.</title>
        <authorList>
            <person name="Dluhosova J."/>
            <person name="Istvanek J."/>
            <person name="Nedelnik J."/>
            <person name="Repkova J."/>
        </authorList>
    </citation>
    <scope>NUCLEOTIDE SEQUENCE [LARGE SCALE GENOMIC DNA]</scope>
    <source>
        <strain evidence="6">cv. 10/8</strain>
        <tissue evidence="5">Leaf</tissue>
    </source>
</reference>
<dbReference type="GO" id="GO:0003712">
    <property type="term" value="F:transcription coregulator activity"/>
    <property type="evidence" value="ECO:0007669"/>
    <property type="project" value="InterPro"/>
</dbReference>
<comment type="subcellular location">
    <subcellularLocation>
        <location evidence="1 4">Nucleus</location>
    </subcellularLocation>
</comment>
<keyword evidence="4" id="KW-0804">Transcription</keyword>
<accession>A0A392M630</accession>
<comment type="similarity">
    <text evidence="2 4">Belongs to the Mediator complex subunit 11 family.</text>
</comment>
<evidence type="ECO:0000313" key="5">
    <source>
        <dbReference type="EMBL" id="MCH82882.1"/>
    </source>
</evidence>
<evidence type="ECO:0000256" key="4">
    <source>
        <dbReference type="RuleBase" id="RU364147"/>
    </source>
</evidence>
<comment type="caution">
    <text evidence="5">The sequence shown here is derived from an EMBL/GenBank/DDBJ whole genome shotgun (WGS) entry which is preliminary data.</text>
</comment>
<comment type="subunit">
    <text evidence="4">Component of the Mediator complex.</text>
</comment>
<dbReference type="Pfam" id="PF10280">
    <property type="entry name" value="Med11"/>
    <property type="match status" value="1"/>
</dbReference>
<dbReference type="Proteomes" id="UP000265520">
    <property type="component" value="Unassembled WGS sequence"/>
</dbReference>
<gene>
    <name evidence="4" type="primary">MED11</name>
    <name evidence="5" type="ORF">A2U01_0003695</name>
</gene>
<dbReference type="PANTHER" id="PTHR22890">
    <property type="entry name" value="MEDIATOR OF RNA POLYMERASE II TRANSCRIPTION SUBUNIT 11"/>
    <property type="match status" value="1"/>
</dbReference>
<protein>
    <recommendedName>
        <fullName evidence="4">Mediator of RNA polymerase II transcription subunit 11</fullName>
    </recommendedName>
    <alternativeName>
        <fullName evidence="4">Mediator complex subunit 11</fullName>
    </alternativeName>
</protein>
<evidence type="ECO:0000313" key="6">
    <source>
        <dbReference type="Proteomes" id="UP000265520"/>
    </source>
</evidence>
<name>A0A392M630_9FABA</name>
<keyword evidence="4" id="KW-0805">Transcription regulation</keyword>
<dbReference type="EMBL" id="LXQA010004330">
    <property type="protein sequence ID" value="MCH82882.1"/>
    <property type="molecule type" value="Genomic_DNA"/>
</dbReference>
<dbReference type="AlphaFoldDB" id="A0A392M630"/>